<protein>
    <submittedName>
        <fullName evidence="5">Integrase catalytic domain-containing protein</fullName>
    </submittedName>
</protein>
<dbReference type="OrthoDB" id="8019190at2759"/>
<proteinExistence type="predicted"/>
<sequence>MAQYNRVFEEQLEKHILEEVNITNSPKECGVHYIPHQAVFTPHKTTTKLRIVFDASAHYRGCPSLNDVLHRGPVILPQLYGVLLRFRIGEIAIISDVEKAFLQVRIHEDDRDYTRYLWLHDYKLPPTPDNIRILRFTRVTFGLKTSPFLLAGTIHFHLDTYKEDVQLMTQIKNNLYVDNLILTADSVDTSRHIYARAKQVFNDLNMNLREFMSNSTELMSHIKDKDKSSDVHPKVLGITWLPSQDFFQIECKPKFPERITKRSVASTLASIYDPLGWMLPLLLRAKVFLQTLWKEGYEWDTTLSPHHIDKWSEIYSKMEGFSKTLPRNLSAKNGECCLIAFADASLEAIATSVYLRTENSSSLLMARNKLPSLRSNKITIPKMELDAATLALRLMNAILAQLRAVLRIRDVYIYSDSEIVLSWIKRQPLANVGVRIFNRLMEIEKVTRHLQNEGVKVFFGYIPTDKNPADCATRGVDQKDLVDHFWWTGPSFLHNPPETWTNKFQMLESVETAVYDDTTEMEGTNLAKIAEKCSQVLLSKKDSPNESEKSYLLFRLEKYSLKMAKRVLAYVLRYSRILVLRVNAKQTNKIHLSTLLKGMSINYAELSGAEIATAGKMLVKKHQHSMITSGILQSLKHLNIKEDSKGLLRRFFSRHGLPKSITSDNAPTFTLEQDILNECLQAARSDASVERAITDREIEWRHITPFAPWQGGFYERFIKTVKHSLYKSLGHSKLSFEHLSTLILEIEALINTRPLVYIGSHSPFEQVLRPIDFLQNEFEVPYPLDEVDEEEDDHTYHPAEELKTKGQAIQALRSSCNFTDKFWQLWKTQYLLALREKHQLEVGKNRSSIHLPKKGDIVLISEPVTPRHSWRMGRIHDLVANSGGIVREAVVMLPSRRQVRRPINLLVPLELEGKVPPEQAQEELTSTQRLNNDPESTGIEHNTSSTTLGGHYNLRPRKQRNYGRTMARSPTRQSHLLINILSILALVIGCSCSSQLSGHSFQQVTYVEEPNLPQQMNANFKRPYGNLQVSVHNNWIETKSTEDDIRNNIGNNANAFKYHQASILPLPALTVLLQLSQGLYRSHDPGLAKLIHGLVSHPVRRCFHPRSRKLSYSPKVLPNSTGQLLKLSYTIRQYGSDPDKSQVTPVIHLDLCDEIFSDFRLTTSMDNELALLGLYIEEEEPTPISLENSMNLLLDGIDRQLATAASIRSDWTRMKGDIVLNCDRPQKQVIVLNKILRAAEMSKEKIVQLSYKYFLTRKWRVTDISAILSTNNDELKRLGPVIREVETELIKAEQQQQIHDSKLYDQAETHKKMAFTLQHTIQRQHDEIVALKQKIDELEAMRLQKEEQQRQLQQVLEQTKGREVEEEISDKAYLERMIEEVEDDRMEDLPNVEDASSGDEDDCMEEIPTLEQISSDEEDNRVDDHTSLNRLQEDLWKMKKVLKKFPYRMIGETKGVASDNHAPFVGKPSGTFRIRARRWLMGTSGTTS</sequence>
<dbReference type="SUPFAM" id="SSF56672">
    <property type="entry name" value="DNA/RNA polymerases"/>
    <property type="match status" value="1"/>
</dbReference>
<dbReference type="PANTHER" id="PTHR47331">
    <property type="entry name" value="PHD-TYPE DOMAIN-CONTAINING PROTEIN"/>
    <property type="match status" value="1"/>
</dbReference>
<evidence type="ECO:0000313" key="5">
    <source>
        <dbReference type="WBParaSite" id="HCON_00121170-00001"/>
    </source>
</evidence>
<evidence type="ECO:0000256" key="2">
    <source>
        <dbReference type="SAM" id="MobiDB-lite"/>
    </source>
</evidence>
<organism evidence="4 5">
    <name type="scientific">Haemonchus contortus</name>
    <name type="common">Barber pole worm</name>
    <dbReference type="NCBI Taxonomy" id="6289"/>
    <lineage>
        <taxon>Eukaryota</taxon>
        <taxon>Metazoa</taxon>
        <taxon>Ecdysozoa</taxon>
        <taxon>Nematoda</taxon>
        <taxon>Chromadorea</taxon>
        <taxon>Rhabditida</taxon>
        <taxon>Rhabditina</taxon>
        <taxon>Rhabditomorpha</taxon>
        <taxon>Strongyloidea</taxon>
        <taxon>Trichostrongylidae</taxon>
        <taxon>Haemonchus</taxon>
    </lineage>
</organism>
<name>A0A7I5EBE3_HAECO</name>
<dbReference type="WBParaSite" id="HCON_00121170-00001">
    <property type="protein sequence ID" value="HCON_00121170-00001"/>
    <property type="gene ID" value="HCON_00121170"/>
</dbReference>
<dbReference type="Gene3D" id="3.30.70.270">
    <property type="match status" value="1"/>
</dbReference>
<dbReference type="GO" id="GO:0015074">
    <property type="term" value="P:DNA integration"/>
    <property type="evidence" value="ECO:0007669"/>
    <property type="project" value="InterPro"/>
</dbReference>
<feature type="compositionally biased region" description="Polar residues" evidence="2">
    <location>
        <begin position="930"/>
        <end position="948"/>
    </location>
</feature>
<reference evidence="5" key="1">
    <citation type="submission" date="2020-12" db="UniProtKB">
        <authorList>
            <consortium name="WormBaseParasite"/>
        </authorList>
    </citation>
    <scope>IDENTIFICATION</scope>
    <source>
        <strain evidence="5">MHco3</strain>
    </source>
</reference>
<dbReference type="PANTHER" id="PTHR47331:SF1">
    <property type="entry name" value="GAG-LIKE PROTEIN"/>
    <property type="match status" value="1"/>
</dbReference>
<feature type="region of interest" description="Disordered" evidence="2">
    <location>
        <begin position="930"/>
        <end position="951"/>
    </location>
</feature>
<dbReference type="OMA" id="WIETKST"/>
<dbReference type="InterPro" id="IPR001584">
    <property type="entry name" value="Integrase_cat-core"/>
</dbReference>
<dbReference type="InterPro" id="IPR008042">
    <property type="entry name" value="Retrotrans_Pao"/>
</dbReference>
<dbReference type="InterPro" id="IPR043502">
    <property type="entry name" value="DNA/RNA_pol_sf"/>
</dbReference>
<dbReference type="PROSITE" id="PS50994">
    <property type="entry name" value="INTEGRASE"/>
    <property type="match status" value="1"/>
</dbReference>
<dbReference type="Gene3D" id="3.30.420.10">
    <property type="entry name" value="Ribonuclease H-like superfamily/Ribonuclease H"/>
    <property type="match status" value="1"/>
</dbReference>
<feature type="domain" description="Integrase catalytic" evidence="3">
    <location>
        <begin position="647"/>
        <end position="771"/>
    </location>
</feature>
<dbReference type="CDD" id="cd01644">
    <property type="entry name" value="RT_pepA17"/>
    <property type="match status" value="1"/>
</dbReference>
<dbReference type="Proteomes" id="UP000025227">
    <property type="component" value="Unplaced"/>
</dbReference>
<dbReference type="InterPro" id="IPR043128">
    <property type="entry name" value="Rev_trsase/Diguanyl_cyclase"/>
</dbReference>
<dbReference type="SUPFAM" id="SSF53098">
    <property type="entry name" value="Ribonuclease H-like"/>
    <property type="match status" value="1"/>
</dbReference>
<accession>A0A7I5EBE3</accession>
<keyword evidence="4" id="KW-1185">Reference proteome</keyword>
<evidence type="ECO:0000313" key="4">
    <source>
        <dbReference type="Proteomes" id="UP000025227"/>
    </source>
</evidence>
<dbReference type="Pfam" id="PF05380">
    <property type="entry name" value="Peptidase_A17"/>
    <property type="match status" value="1"/>
</dbReference>
<dbReference type="InterPro" id="IPR036397">
    <property type="entry name" value="RNaseH_sf"/>
</dbReference>
<dbReference type="Pfam" id="PF18701">
    <property type="entry name" value="DUF5641"/>
    <property type="match status" value="1"/>
</dbReference>
<dbReference type="Gene3D" id="3.10.10.10">
    <property type="entry name" value="HIV Type 1 Reverse Transcriptase, subunit A, domain 1"/>
    <property type="match status" value="1"/>
</dbReference>
<dbReference type="GO" id="GO:0003676">
    <property type="term" value="F:nucleic acid binding"/>
    <property type="evidence" value="ECO:0007669"/>
    <property type="project" value="InterPro"/>
</dbReference>
<keyword evidence="1" id="KW-0175">Coiled coil</keyword>
<dbReference type="GO" id="GO:0042575">
    <property type="term" value="C:DNA polymerase complex"/>
    <property type="evidence" value="ECO:0007669"/>
    <property type="project" value="UniProtKB-ARBA"/>
</dbReference>
<feature type="coiled-coil region" evidence="1">
    <location>
        <begin position="1321"/>
        <end position="1384"/>
    </location>
</feature>
<dbReference type="InterPro" id="IPR040676">
    <property type="entry name" value="DUF5641"/>
</dbReference>
<evidence type="ECO:0000259" key="3">
    <source>
        <dbReference type="PROSITE" id="PS50994"/>
    </source>
</evidence>
<evidence type="ECO:0000256" key="1">
    <source>
        <dbReference type="SAM" id="Coils"/>
    </source>
</evidence>
<dbReference type="InterPro" id="IPR012337">
    <property type="entry name" value="RNaseH-like_sf"/>
</dbReference>